<dbReference type="AlphaFoldDB" id="A0A284R2L5"/>
<dbReference type="GO" id="GO:0016757">
    <property type="term" value="F:glycosyltransferase activity"/>
    <property type="evidence" value="ECO:0007669"/>
    <property type="project" value="InterPro"/>
</dbReference>
<protein>
    <recommendedName>
        <fullName evidence="2">Glycosyltransferase 61 catalytic domain-containing protein</fullName>
    </recommendedName>
</protein>
<evidence type="ECO:0000313" key="4">
    <source>
        <dbReference type="Proteomes" id="UP000219338"/>
    </source>
</evidence>
<proteinExistence type="predicted"/>
<dbReference type="EMBL" id="FUEG01000004">
    <property type="protein sequence ID" value="SJL02950.1"/>
    <property type="molecule type" value="Genomic_DNA"/>
</dbReference>
<dbReference type="OrthoDB" id="529273at2759"/>
<organism evidence="3 4">
    <name type="scientific">Armillaria ostoyae</name>
    <name type="common">Armillaria root rot fungus</name>
    <dbReference type="NCBI Taxonomy" id="47428"/>
    <lineage>
        <taxon>Eukaryota</taxon>
        <taxon>Fungi</taxon>
        <taxon>Dikarya</taxon>
        <taxon>Basidiomycota</taxon>
        <taxon>Agaricomycotina</taxon>
        <taxon>Agaricomycetes</taxon>
        <taxon>Agaricomycetidae</taxon>
        <taxon>Agaricales</taxon>
        <taxon>Marasmiineae</taxon>
        <taxon>Physalacriaceae</taxon>
        <taxon>Armillaria</taxon>
    </lineage>
</organism>
<dbReference type="Proteomes" id="UP000219338">
    <property type="component" value="Unassembled WGS sequence"/>
</dbReference>
<keyword evidence="1" id="KW-0472">Membrane</keyword>
<feature type="domain" description="Glycosyltransferase 61 catalytic" evidence="2">
    <location>
        <begin position="235"/>
        <end position="393"/>
    </location>
</feature>
<feature type="transmembrane region" description="Helical" evidence="1">
    <location>
        <begin position="6"/>
        <end position="25"/>
    </location>
</feature>
<name>A0A284R2L5_ARMOS</name>
<dbReference type="Pfam" id="PF04577">
    <property type="entry name" value="Glyco_transf_61"/>
    <property type="match status" value="1"/>
</dbReference>
<accession>A0A284R2L5</accession>
<dbReference type="OMA" id="NAYKERW"/>
<keyword evidence="1" id="KW-0812">Transmembrane</keyword>
<dbReference type="InterPro" id="IPR049625">
    <property type="entry name" value="Glyco_transf_61_cat"/>
</dbReference>
<sequence length="490" mass="54983">MARLTITILVCINVILLSGMIYLNFQDILEHRPTPQYRLQPLRGISKPGRPSESKAYTQADFLPMSEDDSLVRSTAWVPLSLSECTSGMPAHYAPCVAQRLDQNVVYAEELLYSSFKIRQPHFASNAYKERWGNIAMGIKERGVLQTDGWLVYKGQSGQNFHSGGYDRWSADSCMSDLVSSDGLKTFDPLELLGRSNPPTIHRNAMLATSPDSYSFQHYLDRITHIVAQAAHLIDGSDLPYVITGQQGNQFVQQLWERLGFDDKHVLHSVNTDIYAENMIFSCRAVLVHPFLSLRTLEAFGIDSMKESSTRNKVDHAKNGGRRVLNETALLDAIRVLLRERGKGEEIIIFDEIQYSSAPELFDYFNKNVMAVVGPHGGSMHHHRWAARGTLVVEMMPTTFTSVAIYEEASVLSQTYAVLVVEPSSPGGRDVIIDSEDVTKLLREHLGVPMRKPWHVGDLAVEETDQSNDDHLAEDPLRASYQWGGKELGF</sequence>
<evidence type="ECO:0000259" key="2">
    <source>
        <dbReference type="Pfam" id="PF04577"/>
    </source>
</evidence>
<evidence type="ECO:0000313" key="3">
    <source>
        <dbReference type="EMBL" id="SJL02950.1"/>
    </source>
</evidence>
<evidence type="ECO:0000256" key="1">
    <source>
        <dbReference type="SAM" id="Phobius"/>
    </source>
</evidence>
<keyword evidence="4" id="KW-1185">Reference proteome</keyword>
<keyword evidence="1" id="KW-1133">Transmembrane helix</keyword>
<gene>
    <name evidence="3" type="ORF">ARMOST_06292</name>
</gene>
<reference evidence="4" key="1">
    <citation type="journal article" date="2017" name="Nat. Ecol. Evol.">
        <title>Genome expansion and lineage-specific genetic innovations in the forest pathogenic fungi Armillaria.</title>
        <authorList>
            <person name="Sipos G."/>
            <person name="Prasanna A.N."/>
            <person name="Walter M.C."/>
            <person name="O'Connor E."/>
            <person name="Balint B."/>
            <person name="Krizsan K."/>
            <person name="Kiss B."/>
            <person name="Hess J."/>
            <person name="Varga T."/>
            <person name="Slot J."/>
            <person name="Riley R."/>
            <person name="Boka B."/>
            <person name="Rigling D."/>
            <person name="Barry K."/>
            <person name="Lee J."/>
            <person name="Mihaltcheva S."/>
            <person name="LaButti K."/>
            <person name="Lipzen A."/>
            <person name="Waldron R."/>
            <person name="Moloney N.M."/>
            <person name="Sperisen C."/>
            <person name="Kredics L."/>
            <person name="Vagvoelgyi C."/>
            <person name="Patrignani A."/>
            <person name="Fitzpatrick D."/>
            <person name="Nagy I."/>
            <person name="Doyle S."/>
            <person name="Anderson J.B."/>
            <person name="Grigoriev I.V."/>
            <person name="Gueldener U."/>
            <person name="Muensterkoetter M."/>
            <person name="Nagy L.G."/>
        </authorList>
    </citation>
    <scope>NUCLEOTIDE SEQUENCE [LARGE SCALE GENOMIC DNA]</scope>
    <source>
        <strain evidence="4">C18/9</strain>
    </source>
</reference>